<name>A0A7K4Z7Z7_BUCAB</name>
<dbReference type="Proteomes" id="UP000551127">
    <property type="component" value="Unassembled WGS sequence"/>
</dbReference>
<protein>
    <submittedName>
        <fullName evidence="2">PIMRE protein</fullName>
    </submittedName>
</protein>
<feature type="compositionally biased region" description="Polar residues" evidence="1">
    <location>
        <begin position="99"/>
        <end position="118"/>
    </location>
</feature>
<organism evidence="2 3">
    <name type="scientific">Bucorvus abyssinicus</name>
    <name type="common">Northern ground-hornbill</name>
    <name type="synonym">Abyssinian ground-hornbill</name>
    <dbReference type="NCBI Taxonomy" id="153643"/>
    <lineage>
        <taxon>Eukaryota</taxon>
        <taxon>Metazoa</taxon>
        <taxon>Chordata</taxon>
        <taxon>Craniata</taxon>
        <taxon>Vertebrata</taxon>
        <taxon>Euteleostomi</taxon>
        <taxon>Archelosauria</taxon>
        <taxon>Archosauria</taxon>
        <taxon>Dinosauria</taxon>
        <taxon>Saurischia</taxon>
        <taxon>Theropoda</taxon>
        <taxon>Coelurosauria</taxon>
        <taxon>Aves</taxon>
        <taxon>Neognathae</taxon>
        <taxon>Neoaves</taxon>
        <taxon>Telluraves</taxon>
        <taxon>Coraciimorphae</taxon>
        <taxon>Bucerotiformes</taxon>
        <taxon>Bucorvidae</taxon>
        <taxon>Bucorvus</taxon>
    </lineage>
</organism>
<evidence type="ECO:0000313" key="2">
    <source>
        <dbReference type="EMBL" id="NWR67460.1"/>
    </source>
</evidence>
<accession>A0A7K4Z7Z7</accession>
<evidence type="ECO:0000313" key="3">
    <source>
        <dbReference type="Proteomes" id="UP000551127"/>
    </source>
</evidence>
<feature type="region of interest" description="Disordered" evidence="1">
    <location>
        <begin position="98"/>
        <end position="148"/>
    </location>
</feature>
<dbReference type="PANTHER" id="PTHR35819:SF1">
    <property type="entry name" value="PROTEIN PIMREG"/>
    <property type="match status" value="1"/>
</dbReference>
<proteinExistence type="predicted"/>
<dbReference type="InterPro" id="IPR009932">
    <property type="entry name" value="RCS1"/>
</dbReference>
<keyword evidence="3" id="KW-1185">Reference proteome</keyword>
<sequence>AKNWNKMVSVLQNVKATMAWRKHRLLADFDENESPVPDKFKRRASLSSLNTICMSLRKRVPLKQVELNFHETPTWESLEARQKSQTLQNIKRTARNAFGTVSQKIQRSCQSPVHSTMTFPAESISRSRATSSTKKRSTTPRTPCRKKS</sequence>
<dbReference type="OrthoDB" id="9898669at2759"/>
<feature type="non-terminal residue" evidence="2">
    <location>
        <position position="1"/>
    </location>
</feature>
<feature type="non-terminal residue" evidence="2">
    <location>
        <position position="148"/>
    </location>
</feature>
<dbReference type="PANTHER" id="PTHR35819">
    <property type="entry name" value="PICALM INTERACTING MITOTIC REGULATOR PIMREG"/>
    <property type="match status" value="1"/>
</dbReference>
<comment type="caution">
    <text evidence="2">The sequence shown here is derived from an EMBL/GenBank/DDBJ whole genome shotgun (WGS) entry which is preliminary data.</text>
</comment>
<dbReference type="EMBL" id="VYZL01005865">
    <property type="protein sequence ID" value="NWR67460.1"/>
    <property type="molecule type" value="Genomic_DNA"/>
</dbReference>
<dbReference type="AlphaFoldDB" id="A0A7K4Z7Z7"/>
<gene>
    <name evidence="2" type="primary">Pimreg_1</name>
    <name evidence="2" type="ORF">BUCABY_R04939</name>
</gene>
<dbReference type="Pfam" id="PF07326">
    <property type="entry name" value="RCS1"/>
    <property type="match status" value="1"/>
</dbReference>
<feature type="compositionally biased region" description="Basic residues" evidence="1">
    <location>
        <begin position="133"/>
        <end position="148"/>
    </location>
</feature>
<evidence type="ECO:0000256" key="1">
    <source>
        <dbReference type="SAM" id="MobiDB-lite"/>
    </source>
</evidence>
<reference evidence="2 3" key="1">
    <citation type="submission" date="2019-09" db="EMBL/GenBank/DDBJ databases">
        <title>Bird 10,000 Genomes (B10K) Project - Family phase.</title>
        <authorList>
            <person name="Zhang G."/>
        </authorList>
    </citation>
    <scope>NUCLEOTIDE SEQUENCE [LARGE SCALE GENOMIC DNA]</scope>
    <source>
        <strain evidence="2">B10K-DU-012-80</strain>
    </source>
</reference>